<gene>
    <name evidence="2" type="primary">ORF12303</name>
</gene>
<keyword evidence="1" id="KW-1133">Transmembrane helix</keyword>
<sequence>MLTMEQKDAIVPLHITLFWTVFFHSDNKTPIALISSCTVLHLVFLTTPTVFLSDSSMILTT</sequence>
<keyword evidence="1" id="KW-0812">Transmembrane</keyword>
<feature type="transmembrane region" description="Helical" evidence="1">
    <location>
        <begin position="31"/>
        <end position="52"/>
    </location>
</feature>
<feature type="non-terminal residue" evidence="2">
    <location>
        <position position="61"/>
    </location>
</feature>
<reference evidence="2" key="1">
    <citation type="submission" date="2014-12" db="EMBL/GenBank/DDBJ databases">
        <title>Insight into the proteome of Arion vulgaris.</title>
        <authorList>
            <person name="Aradska J."/>
            <person name="Bulat T."/>
            <person name="Smidak R."/>
            <person name="Sarate P."/>
            <person name="Gangsoo J."/>
            <person name="Sialana F."/>
            <person name="Bilban M."/>
            <person name="Lubec G."/>
        </authorList>
    </citation>
    <scope>NUCLEOTIDE SEQUENCE</scope>
    <source>
        <tissue evidence="2">Skin</tissue>
    </source>
</reference>
<protein>
    <submittedName>
        <fullName evidence="2">Uncharacterized protein</fullName>
    </submittedName>
</protein>
<organism evidence="2">
    <name type="scientific">Arion vulgaris</name>
    <dbReference type="NCBI Taxonomy" id="1028688"/>
    <lineage>
        <taxon>Eukaryota</taxon>
        <taxon>Metazoa</taxon>
        <taxon>Spiralia</taxon>
        <taxon>Lophotrochozoa</taxon>
        <taxon>Mollusca</taxon>
        <taxon>Gastropoda</taxon>
        <taxon>Heterobranchia</taxon>
        <taxon>Euthyneura</taxon>
        <taxon>Panpulmonata</taxon>
        <taxon>Eupulmonata</taxon>
        <taxon>Stylommatophora</taxon>
        <taxon>Helicina</taxon>
        <taxon>Arionoidea</taxon>
        <taxon>Arionidae</taxon>
        <taxon>Arion</taxon>
    </lineage>
</organism>
<keyword evidence="1" id="KW-0472">Membrane</keyword>
<dbReference type="EMBL" id="HACG01004170">
    <property type="protein sequence ID" value="CEK51035.1"/>
    <property type="molecule type" value="Transcribed_RNA"/>
</dbReference>
<accession>A0A0B6Y6C4</accession>
<evidence type="ECO:0000313" key="2">
    <source>
        <dbReference type="EMBL" id="CEK51035.1"/>
    </source>
</evidence>
<proteinExistence type="predicted"/>
<evidence type="ECO:0000256" key="1">
    <source>
        <dbReference type="SAM" id="Phobius"/>
    </source>
</evidence>
<name>A0A0B6Y6C4_9EUPU</name>
<dbReference type="AlphaFoldDB" id="A0A0B6Y6C4"/>